<feature type="domain" description="DUF1330" evidence="1">
    <location>
        <begin position="46"/>
        <end position="121"/>
    </location>
</feature>
<dbReference type="OrthoDB" id="8909581at2"/>
<name>A0A1G7CB63_9PROT</name>
<evidence type="ECO:0000259" key="1">
    <source>
        <dbReference type="Pfam" id="PF07045"/>
    </source>
</evidence>
<dbReference type="Gene3D" id="3.30.70.100">
    <property type="match status" value="1"/>
</dbReference>
<evidence type="ECO:0000313" key="3">
    <source>
        <dbReference type="Proteomes" id="UP000183685"/>
    </source>
</evidence>
<dbReference type="InterPro" id="IPR010753">
    <property type="entry name" value="DUF1330"/>
</dbReference>
<dbReference type="Pfam" id="PF07045">
    <property type="entry name" value="DUF1330"/>
    <property type="match status" value="1"/>
</dbReference>
<evidence type="ECO:0000313" key="2">
    <source>
        <dbReference type="EMBL" id="SDE36559.1"/>
    </source>
</evidence>
<dbReference type="PANTHER" id="PTHR40257:SF1">
    <property type="entry name" value="DUF1330 DOMAIN-CONTAINING PROTEIN"/>
    <property type="match status" value="1"/>
</dbReference>
<dbReference type="SUPFAM" id="SSF54909">
    <property type="entry name" value="Dimeric alpha+beta barrel"/>
    <property type="match status" value="1"/>
</dbReference>
<dbReference type="RefSeq" id="WP_068306932.1">
    <property type="nucleotide sequence ID" value="NZ_FNAK01000006.1"/>
</dbReference>
<organism evidence="2 3">
    <name type="scientific">Kordiimonas lacus</name>
    <dbReference type="NCBI Taxonomy" id="637679"/>
    <lineage>
        <taxon>Bacteria</taxon>
        <taxon>Pseudomonadati</taxon>
        <taxon>Pseudomonadota</taxon>
        <taxon>Alphaproteobacteria</taxon>
        <taxon>Kordiimonadales</taxon>
        <taxon>Kordiimonadaceae</taxon>
        <taxon>Kordiimonas</taxon>
    </lineage>
</organism>
<dbReference type="InterPro" id="IPR011008">
    <property type="entry name" value="Dimeric_a/b-barrel"/>
</dbReference>
<dbReference type="AlphaFoldDB" id="A0A1G7CB63"/>
<gene>
    <name evidence="2" type="ORF">SAMN04488071_2731</name>
</gene>
<reference evidence="2 3" key="1">
    <citation type="submission" date="2016-10" db="EMBL/GenBank/DDBJ databases">
        <authorList>
            <person name="de Groot N.N."/>
        </authorList>
    </citation>
    <scope>NUCLEOTIDE SEQUENCE [LARGE SCALE GENOMIC DNA]</scope>
    <source>
        <strain evidence="2 3">CGMCC 1.9109</strain>
    </source>
</reference>
<proteinExistence type="predicted"/>
<protein>
    <submittedName>
        <fullName evidence="2">Uncharacterized conserved protein, DUF1330 family</fullName>
    </submittedName>
</protein>
<dbReference type="EMBL" id="FNAK01000006">
    <property type="protein sequence ID" value="SDE36559.1"/>
    <property type="molecule type" value="Genomic_DNA"/>
</dbReference>
<keyword evidence="3" id="KW-1185">Reference proteome</keyword>
<sequence>MSHIDPEREQFEAFKDLPRDQPINMLNLIRLKDKAEYEGTAPEGVVTGADAYKAYGKESGPIFARVGGSIVWRGAPQLMLIGPKEETWDLAFVARYPNAGAFMEMVTDPEYRKAVKHRQAAVLDSRLLRCGELENSAAFG</sequence>
<dbReference type="Proteomes" id="UP000183685">
    <property type="component" value="Unassembled WGS sequence"/>
</dbReference>
<dbReference type="STRING" id="637679.GCA_001550055_03190"/>
<dbReference type="PANTHER" id="PTHR40257">
    <property type="match status" value="1"/>
</dbReference>
<accession>A0A1G7CB63</accession>